<dbReference type="AlphaFoldDB" id="A0A9D0YYW9"/>
<evidence type="ECO:0000256" key="1">
    <source>
        <dbReference type="SAM" id="Phobius"/>
    </source>
</evidence>
<evidence type="ECO:0000313" key="2">
    <source>
        <dbReference type="EMBL" id="HIQ64478.1"/>
    </source>
</evidence>
<keyword evidence="1" id="KW-0472">Membrane</keyword>
<feature type="transmembrane region" description="Helical" evidence="1">
    <location>
        <begin position="6"/>
        <end position="26"/>
    </location>
</feature>
<dbReference type="Pfam" id="PF09560">
    <property type="entry name" value="Spore_YunB"/>
    <property type="match status" value="1"/>
</dbReference>
<keyword evidence="1" id="KW-1133">Transmembrane helix</keyword>
<evidence type="ECO:0000313" key="3">
    <source>
        <dbReference type="Proteomes" id="UP000886725"/>
    </source>
</evidence>
<keyword evidence="1" id="KW-0812">Transmembrane</keyword>
<dbReference type="EMBL" id="DVFU01000038">
    <property type="protein sequence ID" value="HIQ64478.1"/>
    <property type="molecule type" value="Genomic_DNA"/>
</dbReference>
<organism evidence="2 3">
    <name type="scientific">Candidatus Faecenecus gallistercoris</name>
    <dbReference type="NCBI Taxonomy" id="2840793"/>
    <lineage>
        <taxon>Bacteria</taxon>
        <taxon>Bacillati</taxon>
        <taxon>Bacillota</taxon>
        <taxon>Bacillota incertae sedis</taxon>
        <taxon>Candidatus Faecenecus</taxon>
    </lineage>
</organism>
<sequence>MKRSTFFVVTMVMIIAMTVGYLYWISTRVWPGVERRAVQEVENIISKMVNALATEEDYDVEKLYIVEKNANDEIIMIDFDQSEVNRVLERITANLGTYLVALEKGNMEELEKHNIYFTSIIKNQDDDIYQYYLRMGNVTGNLFLENLGAKVPLRINFIGNINSSIDFETEEYGINNIITKLFLKLELNVSVILPMSVKQSTVSTEIPIAIKMVQGLIPDYYQNLPNSVTTSKELNIDEYRDKINIE</sequence>
<dbReference type="Proteomes" id="UP000886725">
    <property type="component" value="Unassembled WGS sequence"/>
</dbReference>
<proteinExistence type="predicted"/>
<gene>
    <name evidence="2" type="ORF">IAC85_01940</name>
</gene>
<reference evidence="2" key="1">
    <citation type="submission" date="2020-10" db="EMBL/GenBank/DDBJ databases">
        <authorList>
            <person name="Gilroy R."/>
        </authorList>
    </citation>
    <scope>NUCLEOTIDE SEQUENCE</scope>
    <source>
        <strain evidence="2">CHK165-10780</strain>
    </source>
</reference>
<reference evidence="2" key="2">
    <citation type="journal article" date="2021" name="PeerJ">
        <title>Extensive microbial diversity within the chicken gut microbiome revealed by metagenomics and culture.</title>
        <authorList>
            <person name="Gilroy R."/>
            <person name="Ravi A."/>
            <person name="Getino M."/>
            <person name="Pursley I."/>
            <person name="Horton D.L."/>
            <person name="Alikhan N.F."/>
            <person name="Baker D."/>
            <person name="Gharbi K."/>
            <person name="Hall N."/>
            <person name="Watson M."/>
            <person name="Adriaenssens E.M."/>
            <person name="Foster-Nyarko E."/>
            <person name="Jarju S."/>
            <person name="Secka A."/>
            <person name="Antonio M."/>
            <person name="Oren A."/>
            <person name="Chaudhuri R.R."/>
            <person name="La Ragione R."/>
            <person name="Hildebrand F."/>
            <person name="Pallen M.J."/>
        </authorList>
    </citation>
    <scope>NUCLEOTIDE SEQUENCE</scope>
    <source>
        <strain evidence="2">CHK165-10780</strain>
    </source>
</reference>
<name>A0A9D0YYW9_9FIRM</name>
<dbReference type="InterPro" id="IPR014197">
    <property type="entry name" value="Sporulation_prot_YunB"/>
</dbReference>
<dbReference type="PIRSF" id="PIRSF021383">
    <property type="entry name" value="YunB"/>
    <property type="match status" value="1"/>
</dbReference>
<accession>A0A9D0YYW9</accession>
<protein>
    <submittedName>
        <fullName evidence="2">Sporulation protein YunB</fullName>
    </submittedName>
</protein>
<comment type="caution">
    <text evidence="2">The sequence shown here is derived from an EMBL/GenBank/DDBJ whole genome shotgun (WGS) entry which is preliminary data.</text>
</comment>